<evidence type="ECO:0000313" key="1">
    <source>
        <dbReference type="EMBL" id="CUO38315.1"/>
    </source>
</evidence>
<reference evidence="1 2" key="1">
    <citation type="submission" date="2015-09" db="EMBL/GenBank/DDBJ databases">
        <authorList>
            <consortium name="Pathogen Informatics"/>
        </authorList>
    </citation>
    <scope>NUCLEOTIDE SEQUENCE [LARGE SCALE GENOMIC DNA]</scope>
    <source>
        <strain evidence="1 2">2789STDY5608854</strain>
    </source>
</reference>
<name>A0A174EQL3_FLAPL</name>
<proteinExistence type="predicted"/>
<gene>
    <name evidence="1" type="ORF">ERS852411_01446</name>
</gene>
<dbReference type="AlphaFoldDB" id="A0A174EQL3"/>
<dbReference type="Proteomes" id="UP000095746">
    <property type="component" value="Unassembled WGS sequence"/>
</dbReference>
<organism evidence="1 2">
    <name type="scientific">Flavonifractor plautii</name>
    <name type="common">Fusobacterium plautii</name>
    <dbReference type="NCBI Taxonomy" id="292800"/>
    <lineage>
        <taxon>Bacteria</taxon>
        <taxon>Bacillati</taxon>
        <taxon>Bacillota</taxon>
        <taxon>Clostridia</taxon>
        <taxon>Eubacteriales</taxon>
        <taxon>Oscillospiraceae</taxon>
        <taxon>Flavonifractor</taxon>
    </lineage>
</organism>
<sequence>MFNHLESLGTQESPVKVDLLHLDPTDPDGGCCCRKNNGEHCCGRHSHTQEQTER</sequence>
<accession>A0A174EQL3</accession>
<evidence type="ECO:0000313" key="2">
    <source>
        <dbReference type="Proteomes" id="UP000095746"/>
    </source>
</evidence>
<dbReference type="EMBL" id="CYZT01000082">
    <property type="protein sequence ID" value="CUO38315.1"/>
    <property type="molecule type" value="Genomic_DNA"/>
</dbReference>
<protein>
    <submittedName>
        <fullName evidence="1">Uncharacterized protein</fullName>
    </submittedName>
</protein>